<keyword evidence="7 9" id="KW-0573">Peptidoglycan synthesis</keyword>
<dbReference type="PANTHER" id="PTHR30582">
    <property type="entry name" value="L,D-TRANSPEPTIDASE"/>
    <property type="match status" value="1"/>
</dbReference>
<dbReference type="EMBL" id="NQVN01000004">
    <property type="protein sequence ID" value="PIO99682.1"/>
    <property type="molecule type" value="Genomic_DNA"/>
</dbReference>
<dbReference type="AlphaFoldDB" id="A0A2G9WZD8"/>
<dbReference type="GO" id="GO:0008360">
    <property type="term" value="P:regulation of cell shape"/>
    <property type="evidence" value="ECO:0007669"/>
    <property type="project" value="UniProtKB-UniRule"/>
</dbReference>
<gene>
    <name evidence="11" type="ORF">CJ014_09890</name>
</gene>
<evidence type="ECO:0000313" key="11">
    <source>
        <dbReference type="EMBL" id="PIO99682.1"/>
    </source>
</evidence>
<comment type="similarity">
    <text evidence="2">Belongs to the YkuD family.</text>
</comment>
<protein>
    <recommendedName>
        <fullName evidence="10">L,D-TPase catalytic domain-containing protein</fullName>
    </recommendedName>
</protein>
<dbReference type="UniPathway" id="UPA00219"/>
<organism evidence="11 12">
    <name type="scientific">Pleomorphomonas carboxyditropha</name>
    <dbReference type="NCBI Taxonomy" id="2023338"/>
    <lineage>
        <taxon>Bacteria</taxon>
        <taxon>Pseudomonadati</taxon>
        <taxon>Pseudomonadota</taxon>
        <taxon>Alphaproteobacteria</taxon>
        <taxon>Hyphomicrobiales</taxon>
        <taxon>Pleomorphomonadaceae</taxon>
        <taxon>Pleomorphomonas</taxon>
    </lineage>
</organism>
<dbReference type="GO" id="GO:0016757">
    <property type="term" value="F:glycosyltransferase activity"/>
    <property type="evidence" value="ECO:0007669"/>
    <property type="project" value="UniProtKB-KW"/>
</dbReference>
<keyword evidence="3" id="KW-0328">Glycosyltransferase</keyword>
<sequence length="213" mass="23200">MPALAAGLVLAACVATPPVEPPVVETPVVEAPVKPLSYLPDDTADDPRDLNLVGDQLPPEPFRRAEIDYPTAEPPGTVIIDTGEKHLYLVEEDGRALRYSVGVGREGFAWKGTVAIGSRQKWPRWFPPKEMIAREAARGHNIPEMMEGQIGNPLGARALYLYDGPKDTLFRIHGTFEPKSIGTNASSGCIRMANADVMDLYERVGVGTRVVVR</sequence>
<evidence type="ECO:0000256" key="4">
    <source>
        <dbReference type="ARBA" id="ARBA00022679"/>
    </source>
</evidence>
<evidence type="ECO:0000256" key="1">
    <source>
        <dbReference type="ARBA" id="ARBA00004752"/>
    </source>
</evidence>
<dbReference type="CDD" id="cd16913">
    <property type="entry name" value="YkuD_like"/>
    <property type="match status" value="1"/>
</dbReference>
<dbReference type="PANTHER" id="PTHR30582:SF24">
    <property type="entry name" value="L,D-TRANSPEPTIDASE ERFK_SRFK-RELATED"/>
    <property type="match status" value="1"/>
</dbReference>
<dbReference type="SUPFAM" id="SSF141523">
    <property type="entry name" value="L,D-transpeptidase catalytic domain-like"/>
    <property type="match status" value="1"/>
</dbReference>
<evidence type="ECO:0000256" key="3">
    <source>
        <dbReference type="ARBA" id="ARBA00022676"/>
    </source>
</evidence>
<dbReference type="InterPro" id="IPR050979">
    <property type="entry name" value="LD-transpeptidase"/>
</dbReference>
<keyword evidence="5" id="KW-0378">Hydrolase</keyword>
<feature type="active site" description="Proton donor/acceptor" evidence="9">
    <location>
        <position position="173"/>
    </location>
</feature>
<evidence type="ECO:0000259" key="10">
    <source>
        <dbReference type="PROSITE" id="PS52029"/>
    </source>
</evidence>
<dbReference type="Proteomes" id="UP000231070">
    <property type="component" value="Unassembled WGS sequence"/>
</dbReference>
<keyword evidence="6 9" id="KW-0133">Cell shape</keyword>
<name>A0A2G9WZD8_9HYPH</name>
<comment type="pathway">
    <text evidence="1 9">Cell wall biogenesis; peptidoglycan biosynthesis.</text>
</comment>
<evidence type="ECO:0000256" key="7">
    <source>
        <dbReference type="ARBA" id="ARBA00022984"/>
    </source>
</evidence>
<feature type="domain" description="L,D-TPase catalytic" evidence="10">
    <location>
        <begin position="76"/>
        <end position="213"/>
    </location>
</feature>
<evidence type="ECO:0000256" key="8">
    <source>
        <dbReference type="ARBA" id="ARBA00023316"/>
    </source>
</evidence>
<evidence type="ECO:0000256" key="6">
    <source>
        <dbReference type="ARBA" id="ARBA00022960"/>
    </source>
</evidence>
<dbReference type="FunFam" id="2.40.440.10:FF:000002">
    <property type="entry name" value="L,D-transpeptidase ErfK/SrfK"/>
    <property type="match status" value="1"/>
</dbReference>
<dbReference type="InterPro" id="IPR005490">
    <property type="entry name" value="LD_TPept_cat_dom"/>
</dbReference>
<feature type="active site" description="Nucleophile" evidence="9">
    <location>
        <position position="189"/>
    </location>
</feature>
<comment type="caution">
    <text evidence="11">The sequence shown here is derived from an EMBL/GenBank/DDBJ whole genome shotgun (WGS) entry which is preliminary data.</text>
</comment>
<evidence type="ECO:0000256" key="5">
    <source>
        <dbReference type="ARBA" id="ARBA00022801"/>
    </source>
</evidence>
<reference evidence="11 12" key="1">
    <citation type="submission" date="2017-08" db="EMBL/GenBank/DDBJ databases">
        <title>Pleomorphomonas carboxidotrophicus sp. nov., a new mesophilic hydrogenogenic carboxidotroph.</title>
        <authorList>
            <person name="Esquivel-Elizondo S."/>
            <person name="Krajmalnik-Brown R."/>
            <person name="Maldonado J."/>
        </authorList>
    </citation>
    <scope>NUCLEOTIDE SEQUENCE [LARGE SCALE GENOMIC DNA]</scope>
    <source>
        <strain evidence="11 12">SVCO-16</strain>
    </source>
</reference>
<dbReference type="InterPro" id="IPR038063">
    <property type="entry name" value="Transpep_catalytic_dom"/>
</dbReference>
<dbReference type="Gene3D" id="2.40.440.10">
    <property type="entry name" value="L,D-transpeptidase catalytic domain-like"/>
    <property type="match status" value="1"/>
</dbReference>
<dbReference type="GO" id="GO:0005576">
    <property type="term" value="C:extracellular region"/>
    <property type="evidence" value="ECO:0007669"/>
    <property type="project" value="TreeGrafter"/>
</dbReference>
<dbReference type="GO" id="GO:0071972">
    <property type="term" value="F:peptidoglycan L,D-transpeptidase activity"/>
    <property type="evidence" value="ECO:0007669"/>
    <property type="project" value="TreeGrafter"/>
</dbReference>
<dbReference type="GO" id="GO:0018104">
    <property type="term" value="P:peptidoglycan-protein cross-linking"/>
    <property type="evidence" value="ECO:0007669"/>
    <property type="project" value="TreeGrafter"/>
</dbReference>
<evidence type="ECO:0000313" key="12">
    <source>
        <dbReference type="Proteomes" id="UP000231070"/>
    </source>
</evidence>
<dbReference type="Pfam" id="PF03734">
    <property type="entry name" value="YkuD"/>
    <property type="match status" value="1"/>
</dbReference>
<proteinExistence type="inferred from homology"/>
<dbReference type="GO" id="GO:0071555">
    <property type="term" value="P:cell wall organization"/>
    <property type="evidence" value="ECO:0007669"/>
    <property type="project" value="UniProtKB-UniRule"/>
</dbReference>
<dbReference type="OrthoDB" id="9813664at2"/>
<accession>A0A2G9WZD8</accession>
<evidence type="ECO:0000256" key="9">
    <source>
        <dbReference type="PROSITE-ProRule" id="PRU01373"/>
    </source>
</evidence>
<dbReference type="PROSITE" id="PS52029">
    <property type="entry name" value="LD_TPASE"/>
    <property type="match status" value="1"/>
</dbReference>
<evidence type="ECO:0000256" key="2">
    <source>
        <dbReference type="ARBA" id="ARBA00005992"/>
    </source>
</evidence>
<keyword evidence="8 9" id="KW-0961">Cell wall biogenesis/degradation</keyword>
<keyword evidence="4" id="KW-0808">Transferase</keyword>
<keyword evidence="12" id="KW-1185">Reference proteome</keyword>